<proteinExistence type="predicted"/>
<keyword evidence="3" id="KW-1185">Reference proteome</keyword>
<accession>A0AAW1P944</accession>
<feature type="compositionally biased region" description="Basic and acidic residues" evidence="1">
    <location>
        <begin position="399"/>
        <end position="415"/>
    </location>
</feature>
<sequence length="578" mass="63645">MREAELRAAVMLVEVAATAGMPPPNMRTFPQQRELFHRMLNLARTPASNAFFFGEGVDARMAGDLNESAWCAGISIECFCTREATLRSACADYYEPALLAARNALSSVLGGLAAVQWPGDDTGATPKLLSIAEKLAALTLTLLGGLQGKTSTPHAEGLYAYMMCMLAAQCAVLHAFRGDTRQLRHCSDYVERSTVAENWRGECGGRRFLAECARLEGPLGLKAVFLRRARAQVLSEAFTLDLDEETLLTHAARLSHRHIVIVTVRTALPGAMVIRAFDAPDPQDTPITLLARVDGKHTLQPALLVKHGMDFPDSAKAVMLSVCDAKTLVCLGAVNRSWRQAFKDGGIQTLLDSKAAEGIVLYWTWEGDQTRGLLELDGQMCPASLGGSLEPFQLLEKPVSSERPREDPGKPREVTFFATKHDIRRVDREHAEVPNSDASRGKRSVEARAPPKNQPIQRRRVDEPEEYGPLTEPGLDIHWDPQAGKYRLKFWVRRYKDANNVGGTIDGRYHATPEAARAFALEQFEVMDRTGYVNRQAPAFPQQQAFGQGAAPNAHHRSVWSRLVGYLSAAFQTMDSAP</sequence>
<evidence type="ECO:0000256" key="1">
    <source>
        <dbReference type="SAM" id="MobiDB-lite"/>
    </source>
</evidence>
<evidence type="ECO:0000313" key="2">
    <source>
        <dbReference type="EMBL" id="KAK9804919.1"/>
    </source>
</evidence>
<dbReference type="AlphaFoldDB" id="A0AAW1P944"/>
<dbReference type="EMBL" id="JALJOR010000017">
    <property type="protein sequence ID" value="KAK9804919.1"/>
    <property type="molecule type" value="Genomic_DNA"/>
</dbReference>
<feature type="region of interest" description="Disordered" evidence="1">
    <location>
        <begin position="427"/>
        <end position="473"/>
    </location>
</feature>
<organism evidence="2 3">
    <name type="scientific">[Myrmecia] bisecta</name>
    <dbReference type="NCBI Taxonomy" id="41462"/>
    <lineage>
        <taxon>Eukaryota</taxon>
        <taxon>Viridiplantae</taxon>
        <taxon>Chlorophyta</taxon>
        <taxon>core chlorophytes</taxon>
        <taxon>Trebouxiophyceae</taxon>
        <taxon>Trebouxiales</taxon>
        <taxon>Trebouxiaceae</taxon>
        <taxon>Myrmecia</taxon>
    </lineage>
</organism>
<feature type="region of interest" description="Disordered" evidence="1">
    <location>
        <begin position="396"/>
        <end position="415"/>
    </location>
</feature>
<protein>
    <submittedName>
        <fullName evidence="2">Uncharacterized protein</fullName>
    </submittedName>
</protein>
<name>A0AAW1P944_9CHLO</name>
<dbReference type="Proteomes" id="UP001489004">
    <property type="component" value="Unassembled WGS sequence"/>
</dbReference>
<evidence type="ECO:0000313" key="3">
    <source>
        <dbReference type="Proteomes" id="UP001489004"/>
    </source>
</evidence>
<comment type="caution">
    <text evidence="2">The sequence shown here is derived from an EMBL/GenBank/DDBJ whole genome shotgun (WGS) entry which is preliminary data.</text>
</comment>
<gene>
    <name evidence="2" type="ORF">WJX72_012056</name>
</gene>
<reference evidence="2 3" key="1">
    <citation type="journal article" date="2024" name="Nat. Commun.">
        <title>Phylogenomics reveals the evolutionary origins of lichenization in chlorophyte algae.</title>
        <authorList>
            <person name="Puginier C."/>
            <person name="Libourel C."/>
            <person name="Otte J."/>
            <person name="Skaloud P."/>
            <person name="Haon M."/>
            <person name="Grisel S."/>
            <person name="Petersen M."/>
            <person name="Berrin J.G."/>
            <person name="Delaux P.M."/>
            <person name="Dal Grande F."/>
            <person name="Keller J."/>
        </authorList>
    </citation>
    <scope>NUCLEOTIDE SEQUENCE [LARGE SCALE GENOMIC DNA]</scope>
    <source>
        <strain evidence="2 3">SAG 2043</strain>
    </source>
</reference>